<dbReference type="EMBL" id="HBUF01674265">
    <property type="protein sequence ID" value="CAG6791048.1"/>
    <property type="molecule type" value="Transcribed_RNA"/>
</dbReference>
<name>A0A8D9BSY8_9HEMI</name>
<sequence>MVPEVQDILGMSNVHNPSLTQSQRGLFYGCPTVLVQYILGTTMIFPSWLSMDVSIVQTILEKIIHYHLPGILCAIRGVLMFSGKASTFCTQIPFILRNRPSPPK</sequence>
<reference evidence="1" key="1">
    <citation type="submission" date="2021-05" db="EMBL/GenBank/DDBJ databases">
        <authorList>
            <person name="Alioto T."/>
            <person name="Alioto T."/>
            <person name="Gomez Garrido J."/>
        </authorList>
    </citation>
    <scope>NUCLEOTIDE SEQUENCE</scope>
</reference>
<evidence type="ECO:0000313" key="1">
    <source>
        <dbReference type="EMBL" id="CAG6791048.1"/>
    </source>
</evidence>
<accession>A0A8D9BSY8</accession>
<dbReference type="EMBL" id="HBUF01674266">
    <property type="protein sequence ID" value="CAG6791049.1"/>
    <property type="molecule type" value="Transcribed_RNA"/>
</dbReference>
<dbReference type="AlphaFoldDB" id="A0A8D9BSY8"/>
<organism evidence="1">
    <name type="scientific">Cacopsylla melanoneura</name>
    <dbReference type="NCBI Taxonomy" id="428564"/>
    <lineage>
        <taxon>Eukaryota</taxon>
        <taxon>Metazoa</taxon>
        <taxon>Ecdysozoa</taxon>
        <taxon>Arthropoda</taxon>
        <taxon>Hexapoda</taxon>
        <taxon>Insecta</taxon>
        <taxon>Pterygota</taxon>
        <taxon>Neoptera</taxon>
        <taxon>Paraneoptera</taxon>
        <taxon>Hemiptera</taxon>
        <taxon>Sternorrhyncha</taxon>
        <taxon>Psylloidea</taxon>
        <taxon>Psyllidae</taxon>
        <taxon>Psyllinae</taxon>
        <taxon>Cacopsylla</taxon>
    </lineage>
</organism>
<protein>
    <submittedName>
        <fullName evidence="1">Uncharacterized protein</fullName>
    </submittedName>
</protein>
<proteinExistence type="predicted"/>